<reference evidence="3" key="1">
    <citation type="submission" date="2017-09" db="EMBL/GenBank/DDBJ databases">
        <title>Depth-based differentiation of microbial function through sediment-hosted aquifers and enrichment of novel symbionts in the deep terrestrial subsurface.</title>
        <authorList>
            <person name="Probst A.J."/>
            <person name="Ladd B."/>
            <person name="Jarett J.K."/>
            <person name="Geller-Mcgrath D.E."/>
            <person name="Sieber C.M.K."/>
            <person name="Emerson J.B."/>
            <person name="Anantharaman K."/>
            <person name="Thomas B.C."/>
            <person name="Malmstrom R."/>
            <person name="Stieglmeier M."/>
            <person name="Klingl A."/>
            <person name="Woyke T."/>
            <person name="Ryan C.M."/>
            <person name="Banfield J.F."/>
        </authorList>
    </citation>
    <scope>NUCLEOTIDE SEQUENCE [LARGE SCALE GENOMIC DNA]</scope>
</reference>
<sequence>MRRNDITPKLLRELYLKKLLSKQEIASRLKCNITTIHKKMVKFGIPARPVAKAIRIAMEKQIIKIPKSKLEHLYLKKKFSISEIAKKLNHDRSIIKREIEKHKIPLRSHSVIMKLIRSKNKIKKSVLAKLYYQKCLTQKQIGGKLNVHKETVHRLMKEYGLKTRKKSEISTRYPKFNFSGNLEEKAYLIGFRIGDLNVRLSHSKNLIIARCTSTKMAQIKLFKNLFKKYGHIYVGKIRGDKNREFLVRLNRTFNFLLPKKDNIPKWIWENKNYLLYFLAGYTDAEGCIGIGSNKVAFFKISSYDKKILKQICEQLFKIGIECNPPRIHVKKGHKKSDGCVYRNDEWRLNVNKKSSLLPLLQFLKPRLKHRKRLKDLIRTEQNIIERNQKILLKKRASFKYLPV</sequence>
<name>A0A2M7D8E2_9BACT</name>
<dbReference type="Proteomes" id="UP000230304">
    <property type="component" value="Unassembled WGS sequence"/>
</dbReference>
<dbReference type="InterPro" id="IPR004860">
    <property type="entry name" value="LAGLIDADG_dom"/>
</dbReference>
<dbReference type="PROSITE" id="PS50819">
    <property type="entry name" value="INTEIN_ENDONUCLEASE"/>
    <property type="match status" value="1"/>
</dbReference>
<dbReference type="Pfam" id="PF14528">
    <property type="entry name" value="LAGLIDADG_3"/>
    <property type="match status" value="1"/>
</dbReference>
<dbReference type="SUPFAM" id="SSF55608">
    <property type="entry name" value="Homing endonucleases"/>
    <property type="match status" value="1"/>
</dbReference>
<organism evidence="2 3">
    <name type="scientific">Candidatus Nealsonbacteria bacterium CG02_land_8_20_14_3_00_40_11</name>
    <dbReference type="NCBI Taxonomy" id="1974700"/>
    <lineage>
        <taxon>Bacteria</taxon>
        <taxon>Candidatus Nealsoniibacteriota</taxon>
    </lineage>
</organism>
<gene>
    <name evidence="2" type="ORF">COS26_00845</name>
</gene>
<dbReference type="AlphaFoldDB" id="A0A2M7D8E2"/>
<dbReference type="EMBL" id="PEUA01000019">
    <property type="protein sequence ID" value="PIV43254.1"/>
    <property type="molecule type" value="Genomic_DNA"/>
</dbReference>
<proteinExistence type="predicted"/>
<dbReference type="InterPro" id="IPR004042">
    <property type="entry name" value="Intein_endonuc_central"/>
</dbReference>
<feature type="domain" description="DOD-type homing endonuclease" evidence="1">
    <location>
        <begin position="233"/>
        <end position="320"/>
    </location>
</feature>
<evidence type="ECO:0000313" key="2">
    <source>
        <dbReference type="EMBL" id="PIV43254.1"/>
    </source>
</evidence>
<dbReference type="GO" id="GO:0004519">
    <property type="term" value="F:endonuclease activity"/>
    <property type="evidence" value="ECO:0007669"/>
    <property type="project" value="InterPro"/>
</dbReference>
<comment type="caution">
    <text evidence="2">The sequence shown here is derived from an EMBL/GenBank/DDBJ whole genome shotgun (WGS) entry which is preliminary data.</text>
</comment>
<evidence type="ECO:0000313" key="3">
    <source>
        <dbReference type="Proteomes" id="UP000230304"/>
    </source>
</evidence>
<dbReference type="Gene3D" id="3.10.28.10">
    <property type="entry name" value="Homing endonucleases"/>
    <property type="match status" value="1"/>
</dbReference>
<protein>
    <recommendedName>
        <fullName evidence="1">DOD-type homing endonuclease domain-containing protein</fullName>
    </recommendedName>
</protein>
<dbReference type="Gene3D" id="1.10.10.60">
    <property type="entry name" value="Homeodomain-like"/>
    <property type="match status" value="1"/>
</dbReference>
<accession>A0A2M7D8E2</accession>
<dbReference type="InterPro" id="IPR027434">
    <property type="entry name" value="Homing_endonucl"/>
</dbReference>
<evidence type="ECO:0000259" key="1">
    <source>
        <dbReference type="PROSITE" id="PS50819"/>
    </source>
</evidence>